<name>A0AAV2BWG6_9ARAC</name>
<comment type="caution">
    <text evidence="1">The sequence shown here is derived from an EMBL/GenBank/DDBJ whole genome shotgun (WGS) entry which is preliminary data.</text>
</comment>
<organism evidence="1 2">
    <name type="scientific">Larinioides sclopetarius</name>
    <dbReference type="NCBI Taxonomy" id="280406"/>
    <lineage>
        <taxon>Eukaryota</taxon>
        <taxon>Metazoa</taxon>
        <taxon>Ecdysozoa</taxon>
        <taxon>Arthropoda</taxon>
        <taxon>Chelicerata</taxon>
        <taxon>Arachnida</taxon>
        <taxon>Araneae</taxon>
        <taxon>Araneomorphae</taxon>
        <taxon>Entelegynae</taxon>
        <taxon>Araneoidea</taxon>
        <taxon>Araneidae</taxon>
        <taxon>Larinioides</taxon>
    </lineage>
</organism>
<sequence length="21" mass="2559">MQMRSLILVMYARFSFPKKVI</sequence>
<reference evidence="1 2" key="1">
    <citation type="submission" date="2024-04" db="EMBL/GenBank/DDBJ databases">
        <authorList>
            <person name="Rising A."/>
            <person name="Reimegard J."/>
            <person name="Sonavane S."/>
            <person name="Akerstrom W."/>
            <person name="Nylinder S."/>
            <person name="Hedman E."/>
            <person name="Kallberg Y."/>
        </authorList>
    </citation>
    <scope>NUCLEOTIDE SEQUENCE [LARGE SCALE GENOMIC DNA]</scope>
</reference>
<evidence type="ECO:0000313" key="1">
    <source>
        <dbReference type="EMBL" id="CAL1300192.1"/>
    </source>
</evidence>
<proteinExistence type="predicted"/>
<dbReference type="Proteomes" id="UP001497382">
    <property type="component" value="Unassembled WGS sequence"/>
</dbReference>
<protein>
    <submittedName>
        <fullName evidence="1">Uncharacterized protein</fullName>
    </submittedName>
</protein>
<dbReference type="EMBL" id="CAXIEN010000540">
    <property type="protein sequence ID" value="CAL1300192.1"/>
    <property type="molecule type" value="Genomic_DNA"/>
</dbReference>
<dbReference type="AlphaFoldDB" id="A0AAV2BWG6"/>
<keyword evidence="2" id="KW-1185">Reference proteome</keyword>
<gene>
    <name evidence="1" type="ORF">LARSCL_LOCUS21806</name>
</gene>
<evidence type="ECO:0000313" key="2">
    <source>
        <dbReference type="Proteomes" id="UP001497382"/>
    </source>
</evidence>
<accession>A0AAV2BWG6</accession>